<keyword evidence="2" id="KW-0560">Oxidoreductase</keyword>
<dbReference type="PANTHER" id="PTHR21363:SF0">
    <property type="entry name" value="PREPHENATE DEHYDROGENASE [NADP(+)]"/>
    <property type="match status" value="1"/>
</dbReference>
<sequence>MKQTMVIVGLGLIGGSLALALKGFEDFEIVGVDVSQPTLRYAAEHGVGDRVTEDAAAELPQADVVALALHPQGIVDFLARYRDAFKPGALVWDVCGVKTAILEAAQVLPGTVDFIGCHPMAGTEFSGVEHAFAEMFRDSHFLLVPRDDSRPEHIALLERLAAYIGCKDVCRTTAQAHDALIAYTSQMMHLIAVSVCDDPELFQCRGFEGSSFRGCTRVAALDVGLWTQLFSLNQPALLAAVDRLLDNLQSYRDALASGNRAALAEKLAHSAARKREMNLPGPDLLA</sequence>
<dbReference type="GO" id="GO:0008977">
    <property type="term" value="F:prephenate dehydrogenase (NAD+) activity"/>
    <property type="evidence" value="ECO:0007669"/>
    <property type="project" value="InterPro"/>
</dbReference>
<dbReference type="GO" id="GO:0006571">
    <property type="term" value="P:tyrosine biosynthetic process"/>
    <property type="evidence" value="ECO:0007669"/>
    <property type="project" value="InterPro"/>
</dbReference>
<dbReference type="EMBL" id="ADLO01000015">
    <property type="protein sequence ID" value="KGF57114.1"/>
    <property type="molecule type" value="Genomic_DNA"/>
</dbReference>
<proteinExistence type="inferred from homology"/>
<evidence type="ECO:0000313" key="5">
    <source>
        <dbReference type="EMBL" id="KGF57114.1"/>
    </source>
</evidence>
<dbReference type="InterPro" id="IPR003099">
    <property type="entry name" value="Prephen_DH"/>
</dbReference>
<organism evidence="5 6">
    <name type="scientific">Flavonifractor plautii 1_3_50AFAA</name>
    <dbReference type="NCBI Taxonomy" id="742738"/>
    <lineage>
        <taxon>Bacteria</taxon>
        <taxon>Bacillati</taxon>
        <taxon>Bacillota</taxon>
        <taxon>Clostridia</taxon>
        <taxon>Eubacteriales</taxon>
        <taxon>Oscillospiraceae</taxon>
        <taxon>Flavonifractor</taxon>
    </lineage>
</organism>
<dbReference type="InterPro" id="IPR046825">
    <property type="entry name" value="PDH_C"/>
</dbReference>
<dbReference type="eggNOG" id="COG0287">
    <property type="taxonomic scope" value="Bacteria"/>
</dbReference>
<dbReference type="InterPro" id="IPR050812">
    <property type="entry name" value="Preph/Arog_dehydrog"/>
</dbReference>
<dbReference type="SUPFAM" id="SSF51735">
    <property type="entry name" value="NAD(P)-binding Rossmann-fold domains"/>
    <property type="match status" value="1"/>
</dbReference>
<feature type="domain" description="Prephenate/arogenate dehydrogenase" evidence="4">
    <location>
        <begin position="3"/>
        <end position="285"/>
    </location>
</feature>
<comment type="pathway">
    <text evidence="3">Amino-acid biosynthesis.</text>
</comment>
<protein>
    <submittedName>
        <fullName evidence="5">Prephenate dehydrogenase</fullName>
    </submittedName>
</protein>
<dbReference type="GO" id="GO:0004665">
    <property type="term" value="F:prephenate dehydrogenase (NADP+) activity"/>
    <property type="evidence" value="ECO:0007669"/>
    <property type="project" value="InterPro"/>
</dbReference>
<dbReference type="Gene3D" id="1.10.3660.10">
    <property type="entry name" value="6-phosphogluconate dehydrogenase C-terminal like domain"/>
    <property type="match status" value="1"/>
</dbReference>
<accession>A0A096DHU0</accession>
<comment type="similarity">
    <text evidence="1">Belongs to the prephenate/arogenate dehydrogenase family.</text>
</comment>
<evidence type="ECO:0000256" key="3">
    <source>
        <dbReference type="ARBA" id="ARBA00029440"/>
    </source>
</evidence>
<dbReference type="Pfam" id="PF02153">
    <property type="entry name" value="PDH_N"/>
    <property type="match status" value="1"/>
</dbReference>
<dbReference type="HOGENOM" id="CLU_055968_2_0_9"/>
<gene>
    <name evidence="5" type="ORF">HMPREF9460_00428</name>
</gene>
<dbReference type="InterPro" id="IPR036291">
    <property type="entry name" value="NAD(P)-bd_dom_sf"/>
</dbReference>
<comment type="caution">
    <text evidence="5">The sequence shown here is derived from an EMBL/GenBank/DDBJ whole genome shotgun (WGS) entry which is preliminary data.</text>
</comment>
<dbReference type="PROSITE" id="PS51176">
    <property type="entry name" value="PDH_ADH"/>
    <property type="match status" value="1"/>
</dbReference>
<evidence type="ECO:0000259" key="4">
    <source>
        <dbReference type="PROSITE" id="PS51176"/>
    </source>
</evidence>
<evidence type="ECO:0000256" key="1">
    <source>
        <dbReference type="ARBA" id="ARBA00007964"/>
    </source>
</evidence>
<dbReference type="InterPro" id="IPR008927">
    <property type="entry name" value="6-PGluconate_DH-like_C_sf"/>
</dbReference>
<dbReference type="InterPro" id="IPR046826">
    <property type="entry name" value="PDH_N"/>
</dbReference>
<dbReference type="Pfam" id="PF20463">
    <property type="entry name" value="PDH_C"/>
    <property type="match status" value="1"/>
</dbReference>
<dbReference type="PANTHER" id="PTHR21363">
    <property type="entry name" value="PREPHENATE DEHYDROGENASE"/>
    <property type="match status" value="1"/>
</dbReference>
<dbReference type="Proteomes" id="UP000029585">
    <property type="component" value="Unassembled WGS sequence"/>
</dbReference>
<dbReference type="Gene3D" id="3.40.50.720">
    <property type="entry name" value="NAD(P)-binding Rossmann-like Domain"/>
    <property type="match status" value="1"/>
</dbReference>
<dbReference type="GO" id="GO:0070403">
    <property type="term" value="F:NAD+ binding"/>
    <property type="evidence" value="ECO:0007669"/>
    <property type="project" value="InterPro"/>
</dbReference>
<dbReference type="PATRIC" id="fig|742738.3.peg.449"/>
<keyword evidence="6" id="KW-1185">Reference proteome</keyword>
<reference evidence="5 6" key="1">
    <citation type="submission" date="2011-08" db="EMBL/GenBank/DDBJ databases">
        <title>The Genome Sequence of Clostridium orbiscindens 1_3_50AFAA.</title>
        <authorList>
            <consortium name="The Broad Institute Genome Sequencing Platform"/>
            <person name="Earl A."/>
            <person name="Ward D."/>
            <person name="Feldgarden M."/>
            <person name="Gevers D."/>
            <person name="Daigneault M."/>
            <person name="Strauss J."/>
            <person name="Allen-Vercoe E."/>
            <person name="Young S.K."/>
            <person name="Zeng Q."/>
            <person name="Gargeya S."/>
            <person name="Fitzgerald M."/>
            <person name="Haas B."/>
            <person name="Abouelleil A."/>
            <person name="Alvarado L."/>
            <person name="Arachchi H.M."/>
            <person name="Berlin A."/>
            <person name="Brown A."/>
            <person name="Chapman S.B."/>
            <person name="Chen Z."/>
            <person name="Dunbar C."/>
            <person name="Freedman E."/>
            <person name="Gearin G."/>
            <person name="Gellesch M."/>
            <person name="Goldberg J."/>
            <person name="Griggs A."/>
            <person name="Gujja S."/>
            <person name="Heiman D."/>
            <person name="Howarth C."/>
            <person name="Larson L."/>
            <person name="Lui A."/>
            <person name="MacDonald P.J.P."/>
            <person name="Montmayeur A."/>
            <person name="Murphy C."/>
            <person name="Neiman D."/>
            <person name="Pearson M."/>
            <person name="Priest M."/>
            <person name="Roberts A."/>
            <person name="Saif S."/>
            <person name="Shea T."/>
            <person name="Shenoy N."/>
            <person name="Sisk P."/>
            <person name="Stolte C."/>
            <person name="Sykes S."/>
            <person name="Wortman J."/>
            <person name="Nusbaum C."/>
            <person name="Birren B."/>
        </authorList>
    </citation>
    <scope>NUCLEOTIDE SEQUENCE [LARGE SCALE GENOMIC DNA]</scope>
    <source>
        <strain evidence="5 6">1_3_50AFAA</strain>
    </source>
</reference>
<dbReference type="AlphaFoldDB" id="A0A096DHU0"/>
<dbReference type="SUPFAM" id="SSF48179">
    <property type="entry name" value="6-phosphogluconate dehydrogenase C-terminal domain-like"/>
    <property type="match status" value="1"/>
</dbReference>
<name>A0A096DHU0_FLAPL</name>
<evidence type="ECO:0000313" key="6">
    <source>
        <dbReference type="Proteomes" id="UP000029585"/>
    </source>
</evidence>
<dbReference type="RefSeq" id="WP_044938578.1">
    <property type="nucleotide sequence ID" value="NZ_KN174161.1"/>
</dbReference>
<evidence type="ECO:0000256" key="2">
    <source>
        <dbReference type="ARBA" id="ARBA00023002"/>
    </source>
</evidence>